<proteinExistence type="predicted"/>
<sequence length="306" mass="31915">MFAFKLLLSLSLVLAASATPAPVPKNPSFALGNGEAAQDLNASFEKLSQSSKCKAGQNACIDGKFVQCVDGKFTAGVSCGEDLQCVALPLVNSKGTSITCDRVADAKQRIANTGAKGGLTGKKVKRGTPTAPPACKNKGKRSFLELAFGKRIAQSDLGDVAESWQKLCLESGGDIQTNSPCVTLAGINGINSLLANADPCDQQKNADAMVKFAKSKGVKNKDALIANAKAYREHPRNALNIGGITPSTPFCQEEAEEPEIRGLVNKQLDGVDPGIFGGPKFDLVAFGASGTCPFGKKSNVKTCTCE</sequence>
<evidence type="ECO:0008006" key="4">
    <source>
        <dbReference type="Google" id="ProtNLM"/>
    </source>
</evidence>
<accession>A0A164S416</accession>
<feature type="signal peptide" evidence="1">
    <location>
        <begin position="1"/>
        <end position="18"/>
    </location>
</feature>
<protein>
    <recommendedName>
        <fullName evidence="4">Carbohydrate-binding module family 19 domain-containing protein</fullName>
    </recommendedName>
</protein>
<dbReference type="EMBL" id="KV419417">
    <property type="protein sequence ID" value="KZS91136.1"/>
    <property type="molecule type" value="Genomic_DNA"/>
</dbReference>
<organism evidence="2 3">
    <name type="scientific">Sistotremastrum niveocremeum HHB9708</name>
    <dbReference type="NCBI Taxonomy" id="1314777"/>
    <lineage>
        <taxon>Eukaryota</taxon>
        <taxon>Fungi</taxon>
        <taxon>Dikarya</taxon>
        <taxon>Basidiomycota</taxon>
        <taxon>Agaricomycotina</taxon>
        <taxon>Agaricomycetes</taxon>
        <taxon>Sistotremastrales</taxon>
        <taxon>Sistotremastraceae</taxon>
        <taxon>Sertulicium</taxon>
        <taxon>Sertulicium niveocremeum</taxon>
    </lineage>
</organism>
<evidence type="ECO:0000313" key="3">
    <source>
        <dbReference type="Proteomes" id="UP000076722"/>
    </source>
</evidence>
<evidence type="ECO:0000313" key="2">
    <source>
        <dbReference type="EMBL" id="KZS91136.1"/>
    </source>
</evidence>
<keyword evidence="3" id="KW-1185">Reference proteome</keyword>
<dbReference type="OrthoDB" id="2362516at2759"/>
<dbReference type="Proteomes" id="UP000076722">
    <property type="component" value="Unassembled WGS sequence"/>
</dbReference>
<reference evidence="2 3" key="1">
    <citation type="journal article" date="2016" name="Mol. Biol. Evol.">
        <title>Comparative Genomics of Early-Diverging Mushroom-Forming Fungi Provides Insights into the Origins of Lignocellulose Decay Capabilities.</title>
        <authorList>
            <person name="Nagy L.G."/>
            <person name="Riley R."/>
            <person name="Tritt A."/>
            <person name="Adam C."/>
            <person name="Daum C."/>
            <person name="Floudas D."/>
            <person name="Sun H."/>
            <person name="Yadav J.S."/>
            <person name="Pangilinan J."/>
            <person name="Larsson K.H."/>
            <person name="Matsuura K."/>
            <person name="Barry K."/>
            <person name="Labutti K."/>
            <person name="Kuo R."/>
            <person name="Ohm R.A."/>
            <person name="Bhattacharya S.S."/>
            <person name="Shirouzu T."/>
            <person name="Yoshinaga Y."/>
            <person name="Martin F.M."/>
            <person name="Grigoriev I.V."/>
            <person name="Hibbett D.S."/>
        </authorList>
    </citation>
    <scope>NUCLEOTIDE SEQUENCE [LARGE SCALE GENOMIC DNA]</scope>
    <source>
        <strain evidence="2 3">HHB9708</strain>
    </source>
</reference>
<gene>
    <name evidence="2" type="ORF">SISNIDRAFT_551228</name>
</gene>
<dbReference type="AlphaFoldDB" id="A0A164S416"/>
<keyword evidence="1" id="KW-0732">Signal</keyword>
<name>A0A164S416_9AGAM</name>
<feature type="chain" id="PRO_5007853001" description="Carbohydrate-binding module family 19 domain-containing protein" evidence="1">
    <location>
        <begin position="19"/>
        <end position="306"/>
    </location>
</feature>
<evidence type="ECO:0000256" key="1">
    <source>
        <dbReference type="SAM" id="SignalP"/>
    </source>
</evidence>